<evidence type="ECO:0000256" key="10">
    <source>
        <dbReference type="SAM" id="Coils"/>
    </source>
</evidence>
<comment type="subcellular location">
    <subcellularLocation>
        <location evidence="1">Nucleus</location>
    </subcellularLocation>
</comment>
<keyword evidence="4 9" id="KW-0863">Zinc-finger</keyword>
<dbReference type="FunFam" id="3.30.160.60:FF:000870">
    <property type="entry name" value="zinc finger protein 197 isoform X1"/>
    <property type="match status" value="1"/>
</dbReference>
<dbReference type="FunFam" id="3.30.160.60:FF:000690">
    <property type="entry name" value="Zinc finger protein 354C"/>
    <property type="match status" value="1"/>
</dbReference>
<dbReference type="EMBL" id="GANO01004502">
    <property type="protein sequence ID" value="JAB55369.1"/>
    <property type="molecule type" value="mRNA"/>
</dbReference>
<evidence type="ECO:0000256" key="6">
    <source>
        <dbReference type="ARBA" id="ARBA00023015"/>
    </source>
</evidence>
<dbReference type="FunFam" id="3.30.160.60:FF:000446">
    <property type="entry name" value="Zinc finger protein"/>
    <property type="match status" value="1"/>
</dbReference>
<feature type="compositionally biased region" description="Basic and acidic residues" evidence="11">
    <location>
        <begin position="465"/>
        <end position="475"/>
    </location>
</feature>
<sequence length="871" mass="101672">TPTKRYTNSRLQSSETTNSNHHIKDEIEFDTRSDEDDLFEDLALDQHSTVNQLDLPMTKKNLPHKKRLSKKLNNQRVQNEIFEQKQQTMPRNSVILNENSHHENIELENHYHPHLQQEDQQQQHQSRHQQQPNEKFLFSCQLCGLNYNEQLDFFTHLKSHYEPVCSISSDEKNSNNKKKKKSNFQNRILKQSMNVANDIHKLTTPICDKINNVQNSKTQDLANNKNYNFVNNTNNQILTIRSPIQQESQNIYQHQHEQQINQNHNTVNNMNEDNGEFSDTEDLLEGIRNDVEKAQETVDNDTNDGIDKWYPHSNLATNSNNPQQNELPKPINFNTNEINAQEIHINHGNDSFVLYLNKNDMCGTENQTTRQQHNDNQQHINSINNSDDTIPILSFSAAEIESNQHIHEIDKLVTFSNEQQQQEQQINNTENNSRDNHNTDDESDLMSANMVGESGEIDIGPVIKQENENDDSKDNNDDDFELETYKNPMRFLKKHPTNLSALDCSENDKNKKYKCEEENCDKLLNSKTALRYHRLSHHSGERPHRCDICQKCFFSSSALKVHGRLHSGEKPYKCEVCQRSFRQWGDMQYHITSIHTDEKSHQCEFCGKEFSRRYSLVIHRRIHTGEKNYACDFCNKSFRASSYLQTHRRIHTGEKPHECKICAKKFRCRGDMKRHVNTHLRDKNGGNKKSFVQLAEEVYTADVNFQSNTTTVIKTENKDSDLPKQQIHQQVEKQQNDIMDLTMNKNIDEKCLVYSDQHIDIFRRLNDEQHDKISTIQHTIELSNKKKKRRTKVIENTILENIGIKPQQNAINVNDSQLNENHSNVLSPIETNKIFPNGTKSYITLPQGFNLQQVSNANGNEQHQHVFVYMS</sequence>
<dbReference type="Pfam" id="PF00096">
    <property type="entry name" value="zf-C2H2"/>
    <property type="match status" value="4"/>
</dbReference>
<keyword evidence="7" id="KW-0804">Transcription</keyword>
<evidence type="ECO:0000256" key="5">
    <source>
        <dbReference type="ARBA" id="ARBA00022833"/>
    </source>
</evidence>
<evidence type="ECO:0000313" key="13">
    <source>
        <dbReference type="EMBL" id="JAB55369.1"/>
    </source>
</evidence>
<feature type="coiled-coil region" evidence="10">
    <location>
        <begin position="277"/>
        <end position="304"/>
    </location>
</feature>
<keyword evidence="6" id="KW-0805">Transcription regulation</keyword>
<feature type="compositionally biased region" description="Polar residues" evidence="11">
    <location>
        <begin position="1"/>
        <end position="20"/>
    </location>
</feature>
<dbReference type="PROSITE" id="PS50157">
    <property type="entry name" value="ZINC_FINGER_C2H2_2"/>
    <property type="match status" value="6"/>
</dbReference>
<feature type="domain" description="C2H2-type" evidence="12">
    <location>
        <begin position="657"/>
        <end position="684"/>
    </location>
</feature>
<dbReference type="AlphaFoldDB" id="U5EPY0"/>
<feature type="region of interest" description="Disordered" evidence="11">
    <location>
        <begin position="1"/>
        <end position="24"/>
    </location>
</feature>
<dbReference type="SMART" id="SM00355">
    <property type="entry name" value="ZnF_C2H2"/>
    <property type="match status" value="7"/>
</dbReference>
<dbReference type="InterPro" id="IPR036236">
    <property type="entry name" value="Znf_C2H2_sf"/>
</dbReference>
<dbReference type="GO" id="GO:0000785">
    <property type="term" value="C:chromatin"/>
    <property type="evidence" value="ECO:0007669"/>
    <property type="project" value="UniProtKB-ARBA"/>
</dbReference>
<dbReference type="PANTHER" id="PTHR24394">
    <property type="entry name" value="ZINC FINGER PROTEIN"/>
    <property type="match status" value="1"/>
</dbReference>
<protein>
    <submittedName>
        <fullName evidence="13">Putative nucleic acid binding protein</fullName>
    </submittedName>
</protein>
<dbReference type="Gene3D" id="3.30.160.60">
    <property type="entry name" value="Classic Zinc Finger"/>
    <property type="match status" value="5"/>
</dbReference>
<evidence type="ECO:0000256" key="1">
    <source>
        <dbReference type="ARBA" id="ARBA00004123"/>
    </source>
</evidence>
<reference evidence="13" key="1">
    <citation type="journal article" date="2014" name="Insect Biochem. Mol. Biol.">
        <title>An insight into the sialome of the frog biting fly, Corethrella appendiculata.</title>
        <authorList>
            <person name="Ribeiro J.M.C."/>
            <person name="Chagas A.C."/>
            <person name="Pham V.M."/>
            <person name="Lounibos L.P."/>
            <person name="Calvo E."/>
        </authorList>
    </citation>
    <scope>NUCLEOTIDE SEQUENCE</scope>
    <source>
        <tissue evidence="13">Salivary glands</tissue>
    </source>
</reference>
<evidence type="ECO:0000256" key="11">
    <source>
        <dbReference type="SAM" id="MobiDB-lite"/>
    </source>
</evidence>
<dbReference type="SUPFAM" id="SSF57667">
    <property type="entry name" value="beta-beta-alpha zinc fingers"/>
    <property type="match status" value="3"/>
</dbReference>
<dbReference type="GO" id="GO:0005634">
    <property type="term" value="C:nucleus"/>
    <property type="evidence" value="ECO:0007669"/>
    <property type="project" value="UniProtKB-SubCell"/>
</dbReference>
<dbReference type="GO" id="GO:0008270">
    <property type="term" value="F:zinc ion binding"/>
    <property type="evidence" value="ECO:0007669"/>
    <property type="project" value="UniProtKB-KW"/>
</dbReference>
<keyword evidence="2" id="KW-0479">Metal-binding</keyword>
<dbReference type="FunFam" id="3.30.160.60:FF:000557">
    <property type="entry name" value="zinc finger and SCAN domain-containing protein 29"/>
    <property type="match status" value="1"/>
</dbReference>
<keyword evidence="3" id="KW-0677">Repeat</keyword>
<evidence type="ECO:0000256" key="8">
    <source>
        <dbReference type="ARBA" id="ARBA00023242"/>
    </source>
</evidence>
<evidence type="ECO:0000256" key="7">
    <source>
        <dbReference type="ARBA" id="ARBA00023163"/>
    </source>
</evidence>
<feature type="compositionally biased region" description="Low complexity" evidence="11">
    <location>
        <begin position="417"/>
        <end position="431"/>
    </location>
</feature>
<evidence type="ECO:0000256" key="2">
    <source>
        <dbReference type="ARBA" id="ARBA00022723"/>
    </source>
</evidence>
<dbReference type="GO" id="GO:0040029">
    <property type="term" value="P:epigenetic regulation of gene expression"/>
    <property type="evidence" value="ECO:0007669"/>
    <property type="project" value="UniProtKB-ARBA"/>
</dbReference>
<organism evidence="13">
    <name type="scientific">Corethrella appendiculata</name>
    <dbReference type="NCBI Taxonomy" id="1370023"/>
    <lineage>
        <taxon>Eukaryota</taxon>
        <taxon>Metazoa</taxon>
        <taxon>Ecdysozoa</taxon>
        <taxon>Arthropoda</taxon>
        <taxon>Hexapoda</taxon>
        <taxon>Insecta</taxon>
        <taxon>Pterygota</taxon>
        <taxon>Neoptera</taxon>
        <taxon>Endopterygota</taxon>
        <taxon>Diptera</taxon>
        <taxon>Nematocera</taxon>
        <taxon>Culicoidea</taxon>
        <taxon>Chaoboridae</taxon>
        <taxon>Corethrella</taxon>
    </lineage>
</organism>
<dbReference type="GO" id="GO:0000981">
    <property type="term" value="F:DNA-binding transcription factor activity, RNA polymerase II-specific"/>
    <property type="evidence" value="ECO:0007669"/>
    <property type="project" value="TreeGrafter"/>
</dbReference>
<evidence type="ECO:0000256" key="3">
    <source>
        <dbReference type="ARBA" id="ARBA00022737"/>
    </source>
</evidence>
<feature type="domain" description="C2H2-type" evidence="12">
    <location>
        <begin position="572"/>
        <end position="600"/>
    </location>
</feature>
<dbReference type="PROSITE" id="PS00028">
    <property type="entry name" value="ZINC_FINGER_C2H2_1"/>
    <property type="match status" value="7"/>
</dbReference>
<evidence type="ECO:0000259" key="12">
    <source>
        <dbReference type="PROSITE" id="PS50157"/>
    </source>
</evidence>
<feature type="domain" description="C2H2-type" evidence="12">
    <location>
        <begin position="513"/>
        <end position="543"/>
    </location>
</feature>
<proteinExistence type="evidence at transcript level"/>
<feature type="region of interest" description="Disordered" evidence="11">
    <location>
        <begin position="417"/>
        <end position="481"/>
    </location>
</feature>
<feature type="region of interest" description="Disordered" evidence="11">
    <location>
        <begin position="365"/>
        <end position="386"/>
    </location>
</feature>
<dbReference type="GO" id="GO:0043565">
    <property type="term" value="F:sequence-specific DNA binding"/>
    <property type="evidence" value="ECO:0007669"/>
    <property type="project" value="UniProtKB-ARBA"/>
</dbReference>
<name>U5EPY0_9DIPT</name>
<dbReference type="GO" id="GO:0003682">
    <property type="term" value="F:chromatin binding"/>
    <property type="evidence" value="ECO:0007669"/>
    <property type="project" value="UniProtKB-ARBA"/>
</dbReference>
<evidence type="ECO:0000256" key="9">
    <source>
        <dbReference type="PROSITE-ProRule" id="PRU00042"/>
    </source>
</evidence>
<keyword evidence="10" id="KW-0175">Coiled coil</keyword>
<feature type="domain" description="C2H2-type" evidence="12">
    <location>
        <begin position="601"/>
        <end position="628"/>
    </location>
</feature>
<feature type="domain" description="C2H2-type" evidence="12">
    <location>
        <begin position="629"/>
        <end position="656"/>
    </location>
</feature>
<evidence type="ECO:0000256" key="4">
    <source>
        <dbReference type="ARBA" id="ARBA00022771"/>
    </source>
</evidence>
<keyword evidence="5" id="KW-0862">Zinc</keyword>
<dbReference type="FunFam" id="3.30.160.60:FF:000478">
    <property type="entry name" value="Zinc finger protein 133"/>
    <property type="match status" value="1"/>
</dbReference>
<keyword evidence="8" id="KW-0539">Nucleus</keyword>
<feature type="non-terminal residue" evidence="13">
    <location>
        <position position="1"/>
    </location>
</feature>
<dbReference type="PANTHER" id="PTHR24394:SF48">
    <property type="entry name" value="ZINC FINGER PROTEIN 771"/>
    <property type="match status" value="1"/>
</dbReference>
<feature type="domain" description="C2H2-type" evidence="12">
    <location>
        <begin position="544"/>
        <end position="571"/>
    </location>
</feature>
<dbReference type="InterPro" id="IPR013087">
    <property type="entry name" value="Znf_C2H2_type"/>
</dbReference>
<accession>U5EPY0</accession>